<evidence type="ECO:0000313" key="3">
    <source>
        <dbReference type="EMBL" id="WDZ84844.1"/>
    </source>
</evidence>
<keyword evidence="2" id="KW-0472">Membrane</keyword>
<evidence type="ECO:0000256" key="1">
    <source>
        <dbReference type="SAM" id="MobiDB-lite"/>
    </source>
</evidence>
<protein>
    <submittedName>
        <fullName evidence="3">Uncharacterized protein</fullName>
    </submittedName>
</protein>
<proteinExistence type="predicted"/>
<dbReference type="RefSeq" id="WP_275031474.1">
    <property type="nucleotide sequence ID" value="NZ_CP118615.1"/>
</dbReference>
<sequence>MSDAHLSARSIADDQPPSDGSTPIDLTTEPIRLTHPGVDDDEARPPRSRRWKIAMGAGLAVGLAGAAVFGTFGWRVAEQKDTTLTVRPEVAGLREDDSERARSTADYLRSGFAASIELDRSFGAVYQDPADDKKSVLVFGGTTLLWQPERELDTLFGTMTDETGAVEGLRDVPAGPLGGVMKCGTTSGEGGDFAVCGWADHGSVVMGMFPGRPVDTAAGLFRDIREGIQTRS</sequence>
<gene>
    <name evidence="3" type="ORF">PVK37_31270</name>
</gene>
<organism evidence="3 4">
    <name type="scientific">Micromonospora cathayae</name>
    <dbReference type="NCBI Taxonomy" id="3028804"/>
    <lineage>
        <taxon>Bacteria</taxon>
        <taxon>Bacillati</taxon>
        <taxon>Actinomycetota</taxon>
        <taxon>Actinomycetes</taxon>
        <taxon>Micromonosporales</taxon>
        <taxon>Micromonosporaceae</taxon>
        <taxon>Micromonospora</taxon>
    </lineage>
</organism>
<keyword evidence="2" id="KW-1133">Transmembrane helix</keyword>
<feature type="transmembrane region" description="Helical" evidence="2">
    <location>
        <begin position="53"/>
        <end position="74"/>
    </location>
</feature>
<feature type="region of interest" description="Disordered" evidence="1">
    <location>
        <begin position="1"/>
        <end position="46"/>
    </location>
</feature>
<keyword evidence="4" id="KW-1185">Reference proteome</keyword>
<keyword evidence="2" id="KW-0812">Transmembrane</keyword>
<name>A0ABY7ZPB7_9ACTN</name>
<accession>A0ABY7ZPB7</accession>
<evidence type="ECO:0000256" key="2">
    <source>
        <dbReference type="SAM" id="Phobius"/>
    </source>
</evidence>
<dbReference type="Proteomes" id="UP001219605">
    <property type="component" value="Chromosome"/>
</dbReference>
<evidence type="ECO:0000313" key="4">
    <source>
        <dbReference type="Proteomes" id="UP001219605"/>
    </source>
</evidence>
<reference evidence="3 4" key="1">
    <citation type="submission" date="2023-02" db="EMBL/GenBank/DDBJ databases">
        <authorList>
            <person name="Mo P."/>
        </authorList>
    </citation>
    <scope>NUCLEOTIDE SEQUENCE [LARGE SCALE GENOMIC DNA]</scope>
    <source>
        <strain evidence="3 4">HUAS 3</strain>
    </source>
</reference>
<dbReference type="EMBL" id="CP118615">
    <property type="protein sequence ID" value="WDZ84844.1"/>
    <property type="molecule type" value="Genomic_DNA"/>
</dbReference>